<dbReference type="PANTHER" id="PTHR31044:SF57">
    <property type="entry name" value="CARBOHYDRATE-BINDING X8 DOMAIN SUPERFAMILY PROTEIN"/>
    <property type="match status" value="1"/>
</dbReference>
<evidence type="ECO:0000256" key="4">
    <source>
        <dbReference type="SAM" id="SignalP"/>
    </source>
</evidence>
<name>A0ABR2FEN9_9ROSI</name>
<keyword evidence="2" id="KW-0336">GPI-anchor</keyword>
<dbReference type="PANTHER" id="PTHR31044">
    <property type="entry name" value="BETA-1,3 GLUCANASE"/>
    <property type="match status" value="1"/>
</dbReference>
<gene>
    <name evidence="6" type="ORF">V6N12_069648</name>
</gene>
<evidence type="ECO:0000313" key="6">
    <source>
        <dbReference type="EMBL" id="KAK8579322.1"/>
    </source>
</evidence>
<keyword evidence="2" id="KW-0472">Membrane</keyword>
<keyword evidence="3 4" id="KW-0732">Signal</keyword>
<feature type="domain" description="X8" evidence="5">
    <location>
        <begin position="31"/>
        <end position="114"/>
    </location>
</feature>
<comment type="caution">
    <text evidence="6">The sequence shown here is derived from an EMBL/GenBank/DDBJ whole genome shotgun (WGS) entry which is preliminary data.</text>
</comment>
<protein>
    <recommendedName>
        <fullName evidence="5">X8 domain-containing protein</fullName>
    </recommendedName>
</protein>
<dbReference type="Proteomes" id="UP001472677">
    <property type="component" value="Unassembled WGS sequence"/>
</dbReference>
<sequence length="115" mass="12502">MAKVAAHLSFFLLLLPLLSGGTLMMANGQKTWCTAKPSSDKAALLANINYACSYVDCQTIQKGSPCFYPNTLINHASVAMNLYYQANGRNVWNCDFTGSGLIVFTDPSYADCIYA</sequence>
<keyword evidence="2" id="KW-0449">Lipoprotein</keyword>
<evidence type="ECO:0000256" key="2">
    <source>
        <dbReference type="ARBA" id="ARBA00022622"/>
    </source>
</evidence>
<dbReference type="InterPro" id="IPR012946">
    <property type="entry name" value="X8"/>
</dbReference>
<reference evidence="6 7" key="1">
    <citation type="journal article" date="2024" name="G3 (Bethesda)">
        <title>Genome assembly of Hibiscus sabdariffa L. provides insights into metabolisms of medicinal natural products.</title>
        <authorList>
            <person name="Kim T."/>
        </authorList>
    </citation>
    <scope>NUCLEOTIDE SEQUENCE [LARGE SCALE GENOMIC DNA]</scope>
    <source>
        <strain evidence="6">TK-2024</strain>
        <tissue evidence="6">Old leaves</tissue>
    </source>
</reference>
<proteinExistence type="predicted"/>
<evidence type="ECO:0000259" key="5">
    <source>
        <dbReference type="SMART" id="SM00768"/>
    </source>
</evidence>
<dbReference type="EMBL" id="JBBPBM010000006">
    <property type="protein sequence ID" value="KAK8579322.1"/>
    <property type="molecule type" value="Genomic_DNA"/>
</dbReference>
<feature type="chain" id="PRO_5046695184" description="X8 domain-containing protein" evidence="4">
    <location>
        <begin position="21"/>
        <end position="115"/>
    </location>
</feature>
<keyword evidence="7" id="KW-1185">Reference proteome</keyword>
<evidence type="ECO:0000313" key="7">
    <source>
        <dbReference type="Proteomes" id="UP001472677"/>
    </source>
</evidence>
<keyword evidence="2" id="KW-0325">Glycoprotein</keyword>
<evidence type="ECO:0000256" key="3">
    <source>
        <dbReference type="ARBA" id="ARBA00022729"/>
    </source>
</evidence>
<evidence type="ECO:0000256" key="1">
    <source>
        <dbReference type="ARBA" id="ARBA00004609"/>
    </source>
</evidence>
<dbReference type="Gene3D" id="1.20.58.1040">
    <property type="match status" value="1"/>
</dbReference>
<organism evidence="6 7">
    <name type="scientific">Hibiscus sabdariffa</name>
    <name type="common">roselle</name>
    <dbReference type="NCBI Taxonomy" id="183260"/>
    <lineage>
        <taxon>Eukaryota</taxon>
        <taxon>Viridiplantae</taxon>
        <taxon>Streptophyta</taxon>
        <taxon>Embryophyta</taxon>
        <taxon>Tracheophyta</taxon>
        <taxon>Spermatophyta</taxon>
        <taxon>Magnoliopsida</taxon>
        <taxon>eudicotyledons</taxon>
        <taxon>Gunneridae</taxon>
        <taxon>Pentapetalae</taxon>
        <taxon>rosids</taxon>
        <taxon>malvids</taxon>
        <taxon>Malvales</taxon>
        <taxon>Malvaceae</taxon>
        <taxon>Malvoideae</taxon>
        <taxon>Hibiscus</taxon>
    </lineage>
</organism>
<dbReference type="InterPro" id="IPR044788">
    <property type="entry name" value="X8_dom_prot"/>
</dbReference>
<dbReference type="Pfam" id="PF07983">
    <property type="entry name" value="X8"/>
    <property type="match status" value="1"/>
</dbReference>
<accession>A0ABR2FEN9</accession>
<dbReference type="SMART" id="SM00768">
    <property type="entry name" value="X8"/>
    <property type="match status" value="1"/>
</dbReference>
<comment type="subcellular location">
    <subcellularLocation>
        <location evidence="1">Cell membrane</location>
        <topology evidence="1">Lipid-anchor</topology>
        <topology evidence="1">GPI-anchor</topology>
    </subcellularLocation>
</comment>
<feature type="signal peptide" evidence="4">
    <location>
        <begin position="1"/>
        <end position="20"/>
    </location>
</feature>